<protein>
    <submittedName>
        <fullName evidence="2">DUF3341 domain-containing protein</fullName>
    </submittedName>
</protein>
<organism evidence="2 3">
    <name type="scientific">Frateuria flava</name>
    <dbReference type="NCBI Taxonomy" id="2821489"/>
    <lineage>
        <taxon>Bacteria</taxon>
        <taxon>Pseudomonadati</taxon>
        <taxon>Pseudomonadota</taxon>
        <taxon>Gammaproteobacteria</taxon>
        <taxon>Lysobacterales</taxon>
        <taxon>Rhodanobacteraceae</taxon>
        <taxon>Frateuria</taxon>
    </lineage>
</organism>
<comment type="caution">
    <text evidence="2">The sequence shown here is derived from an EMBL/GenBank/DDBJ whole genome shotgun (WGS) entry which is preliminary data.</text>
</comment>
<dbReference type="RefSeq" id="WP_209620415.1">
    <property type="nucleotide sequence ID" value="NZ_JAGJRS010000021.1"/>
</dbReference>
<accession>A0ABS4DP50</accession>
<name>A0ABS4DP50_9GAMM</name>
<feature type="transmembrane region" description="Helical" evidence="1">
    <location>
        <begin position="58"/>
        <end position="78"/>
    </location>
</feature>
<evidence type="ECO:0000256" key="1">
    <source>
        <dbReference type="SAM" id="Phobius"/>
    </source>
</evidence>
<keyword evidence="1" id="KW-1133">Transmembrane helix</keyword>
<keyword evidence="1" id="KW-0472">Membrane</keyword>
<dbReference type="PANTHER" id="PTHR40394">
    <property type="entry name" value="LIPOPROTEIN-RELATED"/>
    <property type="match status" value="1"/>
</dbReference>
<evidence type="ECO:0000313" key="2">
    <source>
        <dbReference type="EMBL" id="MBP1474837.1"/>
    </source>
</evidence>
<dbReference type="InterPro" id="IPR021776">
    <property type="entry name" value="ActD"/>
</dbReference>
<reference evidence="2 3" key="1">
    <citation type="submission" date="2021-04" db="EMBL/GenBank/DDBJ databases">
        <authorList>
            <person name="Huq M.A."/>
        </authorList>
    </citation>
    <scope>NUCLEOTIDE SEQUENCE [LARGE SCALE GENOMIC DNA]</scope>
    <source>
        <strain evidence="2 3">MAH-13</strain>
    </source>
</reference>
<dbReference type="Proteomes" id="UP000823790">
    <property type="component" value="Unassembled WGS sequence"/>
</dbReference>
<keyword evidence="1" id="KW-0812">Transmembrane</keyword>
<evidence type="ECO:0000313" key="3">
    <source>
        <dbReference type="Proteomes" id="UP000823790"/>
    </source>
</evidence>
<proteinExistence type="predicted"/>
<sequence>MNRLHEQGWLARFEDAGALLMAVRELRGRGYTQLEAYTPYPVEGLAQALGPMRNRIPLLVLLGGLAGGFGTLLLEWYASVIDYPINVGGRPNASWPAFIPAALEMTILFAAVFGIVGMFFANGLPRLHHPLFDVPCFEAASRDGFFVWLRADDPCFDPALAHDDLARLAPLAIDRVGP</sequence>
<gene>
    <name evidence="2" type="ORF">J7I44_11055</name>
</gene>
<keyword evidence="3" id="KW-1185">Reference proteome</keyword>
<dbReference type="PANTHER" id="PTHR40394:SF2">
    <property type="entry name" value="QUINOL:CYTOCHROME C OXIDOREDUCTASE MEMBRANE PROTEIN"/>
    <property type="match status" value="1"/>
</dbReference>
<feature type="transmembrane region" description="Helical" evidence="1">
    <location>
        <begin position="98"/>
        <end position="121"/>
    </location>
</feature>
<dbReference type="EMBL" id="JAGJRS010000021">
    <property type="protein sequence ID" value="MBP1474837.1"/>
    <property type="molecule type" value="Genomic_DNA"/>
</dbReference>
<dbReference type="Pfam" id="PF11821">
    <property type="entry name" value="ActD"/>
    <property type="match status" value="1"/>
</dbReference>